<dbReference type="AlphaFoldDB" id="A0A9N8F229"/>
<dbReference type="OrthoDB" id="51551at2759"/>
<reference evidence="2" key="1">
    <citation type="submission" date="2020-06" db="EMBL/GenBank/DDBJ databases">
        <authorList>
            <consortium name="Plant Systems Biology data submission"/>
        </authorList>
    </citation>
    <scope>NUCLEOTIDE SEQUENCE</scope>
    <source>
        <strain evidence="2">D6</strain>
    </source>
</reference>
<proteinExistence type="predicted"/>
<feature type="region of interest" description="Disordered" evidence="1">
    <location>
        <begin position="214"/>
        <end position="234"/>
    </location>
</feature>
<dbReference type="Proteomes" id="UP001153069">
    <property type="component" value="Unassembled WGS sequence"/>
</dbReference>
<keyword evidence="3" id="KW-1185">Reference proteome</keyword>
<evidence type="ECO:0000256" key="1">
    <source>
        <dbReference type="SAM" id="MobiDB-lite"/>
    </source>
</evidence>
<protein>
    <submittedName>
        <fullName evidence="2">Uncharacterized protein</fullName>
    </submittedName>
</protein>
<comment type="caution">
    <text evidence="2">The sequence shown here is derived from an EMBL/GenBank/DDBJ whole genome shotgun (WGS) entry which is preliminary data.</text>
</comment>
<evidence type="ECO:0000313" key="2">
    <source>
        <dbReference type="EMBL" id="CAB9530520.1"/>
    </source>
</evidence>
<dbReference type="EMBL" id="CAICTM010002907">
    <property type="protein sequence ID" value="CAB9530520.1"/>
    <property type="molecule type" value="Genomic_DNA"/>
</dbReference>
<sequence>MYHHDQTYKNELDAWKLYHKSEAQILQQILDAVNDTYTKALKDRMWGYGNTSPFDIITHLVTTYGKITETDLLANRELLTQPWTPPTDIEELFDNIDTCIAFSVEGGDVISDRNAVSAGVATLHATGLFIHPIREWNKRTPENRTLTHFKEFFRDAENVRQTETTVSAAGYHQRANATITDTQTVTTGTSTLTHPQLIDIATITRIVQESLRESQAANATTTTTTDRPNRRSATRANTSIVGLTAAELDAMGWCWTHGYCHNPAHNSDTCNFPKEGHNIQATAQNKMGGSNERYQPRRGN</sequence>
<accession>A0A9N8F229</accession>
<evidence type="ECO:0000313" key="3">
    <source>
        <dbReference type="Proteomes" id="UP001153069"/>
    </source>
</evidence>
<gene>
    <name evidence="2" type="ORF">SEMRO_2909_G340080.1</name>
</gene>
<name>A0A9N8F229_9STRA</name>
<organism evidence="2 3">
    <name type="scientific">Seminavis robusta</name>
    <dbReference type="NCBI Taxonomy" id="568900"/>
    <lineage>
        <taxon>Eukaryota</taxon>
        <taxon>Sar</taxon>
        <taxon>Stramenopiles</taxon>
        <taxon>Ochrophyta</taxon>
        <taxon>Bacillariophyta</taxon>
        <taxon>Bacillariophyceae</taxon>
        <taxon>Bacillariophycidae</taxon>
        <taxon>Naviculales</taxon>
        <taxon>Naviculaceae</taxon>
        <taxon>Seminavis</taxon>
    </lineage>
</organism>